<evidence type="ECO:0000313" key="2">
    <source>
        <dbReference type="EMBL" id="KAK2554246.1"/>
    </source>
</evidence>
<dbReference type="AlphaFoldDB" id="A0AAD9Q400"/>
<dbReference type="SUPFAM" id="SSF53756">
    <property type="entry name" value="UDP-Glycosyltransferase/glycogen phosphorylase"/>
    <property type="match status" value="1"/>
</dbReference>
<dbReference type="EMBL" id="JARQWQ010000071">
    <property type="protein sequence ID" value="KAK2554246.1"/>
    <property type="molecule type" value="Genomic_DNA"/>
</dbReference>
<keyword evidence="3" id="KW-1185">Reference proteome</keyword>
<evidence type="ECO:0000256" key="1">
    <source>
        <dbReference type="ARBA" id="ARBA00022679"/>
    </source>
</evidence>
<sequence>MDNKLYKFAYHGNPVVAVPLFGDQPANARKSCSKKGERRSFGVTVDYRNTDAQKVFESYSPCIAKFLSL</sequence>
<name>A0AAD9Q400_ACRCE</name>
<reference evidence="2" key="2">
    <citation type="journal article" date="2023" name="Science">
        <title>Genomic signatures of disease resistance in endangered staghorn corals.</title>
        <authorList>
            <person name="Vollmer S.V."/>
            <person name="Selwyn J.D."/>
            <person name="Despard B.A."/>
            <person name="Roesel C.L."/>
        </authorList>
    </citation>
    <scope>NUCLEOTIDE SEQUENCE</scope>
    <source>
        <strain evidence="2">K2</strain>
    </source>
</reference>
<organism evidence="2 3">
    <name type="scientific">Acropora cervicornis</name>
    <name type="common">Staghorn coral</name>
    <dbReference type="NCBI Taxonomy" id="6130"/>
    <lineage>
        <taxon>Eukaryota</taxon>
        <taxon>Metazoa</taxon>
        <taxon>Cnidaria</taxon>
        <taxon>Anthozoa</taxon>
        <taxon>Hexacorallia</taxon>
        <taxon>Scleractinia</taxon>
        <taxon>Astrocoeniina</taxon>
        <taxon>Acroporidae</taxon>
        <taxon>Acropora</taxon>
    </lineage>
</organism>
<dbReference type="Pfam" id="PF00201">
    <property type="entry name" value="UDPGT"/>
    <property type="match status" value="1"/>
</dbReference>
<reference evidence="2" key="1">
    <citation type="journal article" date="2023" name="G3 (Bethesda)">
        <title>Whole genome assembly and annotation of the endangered Caribbean coral Acropora cervicornis.</title>
        <authorList>
            <person name="Selwyn J.D."/>
            <person name="Vollmer S.V."/>
        </authorList>
    </citation>
    <scope>NUCLEOTIDE SEQUENCE</scope>
    <source>
        <strain evidence="2">K2</strain>
    </source>
</reference>
<accession>A0AAD9Q400</accession>
<comment type="caution">
    <text evidence="2">The sequence shown here is derived from an EMBL/GenBank/DDBJ whole genome shotgun (WGS) entry which is preliminary data.</text>
</comment>
<gene>
    <name evidence="2" type="ORF">P5673_024248</name>
</gene>
<protein>
    <submittedName>
        <fullName evidence="2">Uncharacterized protein</fullName>
    </submittedName>
</protein>
<keyword evidence="1" id="KW-0808">Transferase</keyword>
<dbReference type="Proteomes" id="UP001249851">
    <property type="component" value="Unassembled WGS sequence"/>
</dbReference>
<evidence type="ECO:0000313" key="3">
    <source>
        <dbReference type="Proteomes" id="UP001249851"/>
    </source>
</evidence>
<dbReference type="GO" id="GO:0008194">
    <property type="term" value="F:UDP-glycosyltransferase activity"/>
    <property type="evidence" value="ECO:0007669"/>
    <property type="project" value="InterPro"/>
</dbReference>
<proteinExistence type="predicted"/>
<dbReference type="InterPro" id="IPR002213">
    <property type="entry name" value="UDP_glucos_trans"/>
</dbReference>
<dbReference type="Gene3D" id="3.40.50.2000">
    <property type="entry name" value="Glycogen Phosphorylase B"/>
    <property type="match status" value="1"/>
</dbReference>